<dbReference type="RefSeq" id="WP_184786175.1">
    <property type="nucleotide sequence ID" value="NZ_BONT01000025.1"/>
</dbReference>
<evidence type="ECO:0000256" key="3">
    <source>
        <dbReference type="ARBA" id="ARBA00022553"/>
    </source>
</evidence>
<feature type="region of interest" description="Disordered" evidence="6">
    <location>
        <begin position="714"/>
        <end position="796"/>
    </location>
</feature>
<feature type="compositionally biased region" description="Low complexity" evidence="6">
    <location>
        <begin position="685"/>
        <end position="700"/>
    </location>
</feature>
<dbReference type="InterPro" id="IPR003594">
    <property type="entry name" value="HATPase_dom"/>
</dbReference>
<evidence type="ECO:0000256" key="6">
    <source>
        <dbReference type="SAM" id="MobiDB-lite"/>
    </source>
</evidence>
<protein>
    <recommendedName>
        <fullName evidence="2">histidine kinase</fullName>
        <ecNumber evidence="2">2.7.13.3</ecNumber>
    </recommendedName>
</protein>
<feature type="compositionally biased region" description="Low complexity" evidence="6">
    <location>
        <begin position="783"/>
        <end position="796"/>
    </location>
</feature>
<dbReference type="SMART" id="SM00387">
    <property type="entry name" value="HATPase_c"/>
    <property type="match status" value="1"/>
</dbReference>
<organism evidence="9 10">
    <name type="scientific">Phytomonospora endophytica</name>
    <dbReference type="NCBI Taxonomy" id="714109"/>
    <lineage>
        <taxon>Bacteria</taxon>
        <taxon>Bacillati</taxon>
        <taxon>Actinomycetota</taxon>
        <taxon>Actinomycetes</taxon>
        <taxon>Micromonosporales</taxon>
        <taxon>Micromonosporaceae</taxon>
        <taxon>Phytomonospora</taxon>
    </lineage>
</organism>
<dbReference type="GO" id="GO:0004673">
    <property type="term" value="F:protein histidine kinase activity"/>
    <property type="evidence" value="ECO:0007669"/>
    <property type="project" value="UniProtKB-EC"/>
</dbReference>
<dbReference type="GO" id="GO:0005886">
    <property type="term" value="C:plasma membrane"/>
    <property type="evidence" value="ECO:0007669"/>
    <property type="project" value="TreeGrafter"/>
</dbReference>
<dbReference type="EC" id="2.7.13.3" evidence="2"/>
<reference evidence="9 10" key="1">
    <citation type="submission" date="2020-08" db="EMBL/GenBank/DDBJ databases">
        <title>Genomic Encyclopedia of Type Strains, Phase IV (KMG-IV): sequencing the most valuable type-strain genomes for metagenomic binning, comparative biology and taxonomic classification.</title>
        <authorList>
            <person name="Goeker M."/>
        </authorList>
    </citation>
    <scope>NUCLEOTIDE SEQUENCE [LARGE SCALE GENOMIC DNA]</scope>
    <source>
        <strain evidence="9 10">YIM 65646</strain>
    </source>
</reference>
<keyword evidence="7" id="KW-0472">Membrane</keyword>
<dbReference type="PANTHER" id="PTHR45436:SF5">
    <property type="entry name" value="SENSOR HISTIDINE KINASE TRCS"/>
    <property type="match status" value="1"/>
</dbReference>
<dbReference type="GO" id="GO:0000160">
    <property type="term" value="P:phosphorelay signal transduction system"/>
    <property type="evidence" value="ECO:0007669"/>
    <property type="project" value="TreeGrafter"/>
</dbReference>
<feature type="transmembrane region" description="Helical" evidence="7">
    <location>
        <begin position="327"/>
        <end position="348"/>
    </location>
</feature>
<dbReference type="InterPro" id="IPR036890">
    <property type="entry name" value="HATPase_C_sf"/>
</dbReference>
<evidence type="ECO:0000313" key="9">
    <source>
        <dbReference type="EMBL" id="MBB6033299.1"/>
    </source>
</evidence>
<feature type="transmembrane region" description="Helical" evidence="7">
    <location>
        <begin position="32"/>
        <end position="51"/>
    </location>
</feature>
<accession>A0A841FKY3</accession>
<gene>
    <name evidence="9" type="ORF">HNR73_001146</name>
</gene>
<comment type="caution">
    <text evidence="9">The sequence shown here is derived from an EMBL/GenBank/DDBJ whole genome shotgun (WGS) entry which is preliminary data.</text>
</comment>
<dbReference type="Gene3D" id="6.10.340.10">
    <property type="match status" value="1"/>
</dbReference>
<evidence type="ECO:0000256" key="5">
    <source>
        <dbReference type="ARBA" id="ARBA00022777"/>
    </source>
</evidence>
<evidence type="ECO:0000259" key="8">
    <source>
        <dbReference type="SMART" id="SM00387"/>
    </source>
</evidence>
<keyword evidence="10" id="KW-1185">Reference proteome</keyword>
<dbReference type="AlphaFoldDB" id="A0A841FKY3"/>
<feature type="domain" description="Histidine kinase/HSP90-like ATPase" evidence="8">
    <location>
        <begin position="540"/>
        <end position="648"/>
    </location>
</feature>
<evidence type="ECO:0000256" key="4">
    <source>
        <dbReference type="ARBA" id="ARBA00022679"/>
    </source>
</evidence>
<evidence type="ECO:0000313" key="10">
    <source>
        <dbReference type="Proteomes" id="UP000548476"/>
    </source>
</evidence>
<keyword evidence="7" id="KW-1133">Transmembrane helix</keyword>
<dbReference type="SUPFAM" id="SSF55874">
    <property type="entry name" value="ATPase domain of HSP90 chaperone/DNA topoisomerase II/histidine kinase"/>
    <property type="match status" value="1"/>
</dbReference>
<evidence type="ECO:0000256" key="1">
    <source>
        <dbReference type="ARBA" id="ARBA00000085"/>
    </source>
</evidence>
<dbReference type="PANTHER" id="PTHR45436">
    <property type="entry name" value="SENSOR HISTIDINE KINASE YKOH"/>
    <property type="match status" value="1"/>
</dbReference>
<dbReference type="InterPro" id="IPR050428">
    <property type="entry name" value="TCS_sensor_his_kinase"/>
</dbReference>
<keyword evidence="3" id="KW-0597">Phosphoprotein</keyword>
<comment type="catalytic activity">
    <reaction evidence="1">
        <text>ATP + protein L-histidine = ADP + protein N-phospho-L-histidine.</text>
        <dbReference type="EC" id="2.7.13.3"/>
    </reaction>
</comment>
<keyword evidence="4" id="KW-0808">Transferase</keyword>
<name>A0A841FKY3_9ACTN</name>
<evidence type="ECO:0000256" key="2">
    <source>
        <dbReference type="ARBA" id="ARBA00012438"/>
    </source>
</evidence>
<dbReference type="Pfam" id="PF02518">
    <property type="entry name" value="HATPase_c"/>
    <property type="match status" value="1"/>
</dbReference>
<keyword evidence="7" id="KW-0812">Transmembrane</keyword>
<feature type="region of interest" description="Disordered" evidence="6">
    <location>
        <begin position="662"/>
        <end position="700"/>
    </location>
</feature>
<evidence type="ECO:0000256" key="7">
    <source>
        <dbReference type="SAM" id="Phobius"/>
    </source>
</evidence>
<dbReference type="Gene3D" id="3.30.565.10">
    <property type="entry name" value="Histidine kinase-like ATPase, C-terminal domain"/>
    <property type="match status" value="1"/>
</dbReference>
<proteinExistence type="predicted"/>
<dbReference type="EMBL" id="JACHGT010000002">
    <property type="protein sequence ID" value="MBB6033299.1"/>
    <property type="molecule type" value="Genomic_DNA"/>
</dbReference>
<keyword evidence="5" id="KW-0418">Kinase</keyword>
<dbReference type="Proteomes" id="UP000548476">
    <property type="component" value="Unassembled WGS sequence"/>
</dbReference>
<sequence>MLDDDRSAVDDTGRPRRLARWRPSSVRIRTKLALMLLIPVVALAGIASVRLTDSAQEAADATDTAELVELAGTVSRVIRAMQDERAQASVQVFKDQLDLPDMSIAGFDDAVTASNDRLAELATAREAFTDDPQVTALLASADKPLSRLQVVRSAAHRDIERVHLTVYSAAVSRLTRLLDHAVDQAEAPGLNRSLRAASLLSAADESSEQLRVLTLELKNDEPLDASYRPFMQLIGDRQRALSEYRRISADGGGFDAGGLGSQDARPINNFEREVSTSRSYERIDVDHTALVAAFDARHVATAGVIDETLNATVAESKAIQDAVTRQVLIEVAVVVITLVLAVLTALWLGRSVTQGLRRLRDSARRVARDELPTAVRQVDEQKELSGMTPEEFAEATTPPLREAGSDELSEVAGAFNLVHREAIRVAAQQAMLRVHVGSMFIRLARRGHSLTGRLTAELDAAEHAENDPDQLERLFRLDHLVSLQGRANDSLLVLGGASAAKVRTSNERLGDVLRAAQSHAEHYTRVEFTTVDDGVWVKPAAVDDAVQLLAELIDNATRYSSDPAHVAARFLTDKVVVEIRDHGIGIDEGRLAMLNARLGAASPMDLESLQAMGLTVVGILANRIGIAVRLRAAPDRGIIAEVVLPATLLDFAPTPEARRRLELTAGPATPQRREAPLFRKRDRSGATAVAPRRAGAAVADPVDADEEIPVVHFAWQGVPPKEPEPDLDENGLPRRRPMSSLAAGTTAPGTSRPTRGPIRRDPAAIGATYLAYARGLSGSRQGQPKQQPNNNPRTPT</sequence>